<evidence type="ECO:0000256" key="7">
    <source>
        <dbReference type="ARBA" id="ARBA00023157"/>
    </source>
</evidence>
<evidence type="ECO:0000313" key="13">
    <source>
        <dbReference type="Proteomes" id="UP000596742"/>
    </source>
</evidence>
<dbReference type="GO" id="GO:0036122">
    <property type="term" value="F:BMP binding"/>
    <property type="evidence" value="ECO:0007669"/>
    <property type="project" value="TreeGrafter"/>
</dbReference>
<comment type="subcellular location">
    <subcellularLocation>
        <location evidence="1">Secreted</location>
    </subcellularLocation>
</comment>
<keyword evidence="7 9" id="KW-1015">Disulfide bond</keyword>
<name>A0A8B6G630_MYTGA</name>
<dbReference type="OrthoDB" id="6042322at2759"/>
<reference evidence="12" key="1">
    <citation type="submission" date="2018-11" db="EMBL/GenBank/DDBJ databases">
        <authorList>
            <person name="Alioto T."/>
            <person name="Alioto T."/>
        </authorList>
    </citation>
    <scope>NUCLEOTIDE SEQUENCE</scope>
</reference>
<evidence type="ECO:0000256" key="3">
    <source>
        <dbReference type="ARBA" id="ARBA00018035"/>
    </source>
</evidence>
<dbReference type="GO" id="GO:0005615">
    <property type="term" value="C:extracellular space"/>
    <property type="evidence" value="ECO:0007669"/>
    <property type="project" value="TreeGrafter"/>
</dbReference>
<dbReference type="Proteomes" id="UP000596742">
    <property type="component" value="Unassembled WGS sequence"/>
</dbReference>
<evidence type="ECO:0000313" key="12">
    <source>
        <dbReference type="EMBL" id="VDI59238.1"/>
    </source>
</evidence>
<dbReference type="GO" id="GO:0038098">
    <property type="term" value="P:sequestering of BMP from receptor via BMP binding"/>
    <property type="evidence" value="ECO:0007669"/>
    <property type="project" value="TreeGrafter"/>
</dbReference>
<accession>A0A8B6G630</accession>
<evidence type="ECO:0000259" key="11">
    <source>
        <dbReference type="PROSITE" id="PS01225"/>
    </source>
</evidence>
<feature type="domain" description="CTCK" evidence="11">
    <location>
        <begin position="23"/>
        <end position="109"/>
    </location>
</feature>
<gene>
    <name evidence="12" type="ORF">MGAL_10B002577</name>
</gene>
<evidence type="ECO:0000256" key="8">
    <source>
        <dbReference type="ARBA" id="ARBA00029634"/>
    </source>
</evidence>
<comment type="subunit">
    <text evidence="2">Heterodimer of burs and pburs.</text>
</comment>
<evidence type="ECO:0000256" key="1">
    <source>
        <dbReference type="ARBA" id="ARBA00004613"/>
    </source>
</evidence>
<keyword evidence="5" id="KW-0372">Hormone</keyword>
<dbReference type="InterPro" id="IPR006207">
    <property type="entry name" value="Cys_knot_C"/>
</dbReference>
<dbReference type="PANTHER" id="PTHR15283:SF7">
    <property type="entry name" value="BURSICON"/>
    <property type="match status" value="1"/>
</dbReference>
<evidence type="ECO:0000256" key="9">
    <source>
        <dbReference type="PROSITE-ProRule" id="PRU00039"/>
    </source>
</evidence>
<dbReference type="Gene3D" id="2.10.90.10">
    <property type="entry name" value="Cystine-knot cytokines"/>
    <property type="match status" value="1"/>
</dbReference>
<dbReference type="GO" id="GO:0009887">
    <property type="term" value="P:animal organ morphogenesis"/>
    <property type="evidence" value="ECO:0007669"/>
    <property type="project" value="TreeGrafter"/>
</dbReference>
<feature type="disulfide bond" evidence="9">
    <location>
        <begin position="37"/>
        <end position="86"/>
    </location>
</feature>
<dbReference type="PROSITE" id="PS01225">
    <property type="entry name" value="CTCK_2"/>
    <property type="match status" value="1"/>
</dbReference>
<evidence type="ECO:0000256" key="10">
    <source>
        <dbReference type="SAM" id="SignalP"/>
    </source>
</evidence>
<dbReference type="InterPro" id="IPR029034">
    <property type="entry name" value="Cystine-knot_cytokine"/>
</dbReference>
<feature type="chain" id="PRO_5032730316" description="Bursicon" evidence="10">
    <location>
        <begin position="22"/>
        <end position="161"/>
    </location>
</feature>
<dbReference type="InterPro" id="IPR004133">
    <property type="entry name" value="DAN_dom"/>
</dbReference>
<keyword evidence="13" id="KW-1185">Reference proteome</keyword>
<keyword evidence="4" id="KW-0964">Secreted</keyword>
<dbReference type="GO" id="GO:0005179">
    <property type="term" value="F:hormone activity"/>
    <property type="evidence" value="ECO:0007669"/>
    <property type="project" value="UniProtKB-KW"/>
</dbReference>
<evidence type="ECO:0000256" key="2">
    <source>
        <dbReference type="ARBA" id="ARBA00011633"/>
    </source>
</evidence>
<proteinExistence type="predicted"/>
<organism evidence="12 13">
    <name type="scientific">Mytilus galloprovincialis</name>
    <name type="common">Mediterranean mussel</name>
    <dbReference type="NCBI Taxonomy" id="29158"/>
    <lineage>
        <taxon>Eukaryota</taxon>
        <taxon>Metazoa</taxon>
        <taxon>Spiralia</taxon>
        <taxon>Lophotrochozoa</taxon>
        <taxon>Mollusca</taxon>
        <taxon>Bivalvia</taxon>
        <taxon>Autobranchia</taxon>
        <taxon>Pteriomorphia</taxon>
        <taxon>Mytilida</taxon>
        <taxon>Mytiloidea</taxon>
        <taxon>Mytilidae</taxon>
        <taxon>Mytilinae</taxon>
        <taxon>Mytilus</taxon>
    </lineage>
</organism>
<protein>
    <recommendedName>
        <fullName evidence="3">Bursicon</fullName>
    </recommendedName>
    <alternativeName>
        <fullName evidence="8">Bursicon subunit alpha</fullName>
    </alternativeName>
</protein>
<comment type="caution">
    <text evidence="12">The sequence shown here is derived from an EMBL/GenBank/DDBJ whole genome shotgun (WGS) entry which is preliminary data.</text>
</comment>
<evidence type="ECO:0000256" key="5">
    <source>
        <dbReference type="ARBA" id="ARBA00022702"/>
    </source>
</evidence>
<evidence type="ECO:0000256" key="4">
    <source>
        <dbReference type="ARBA" id="ARBA00022525"/>
    </source>
</evidence>
<dbReference type="AlphaFoldDB" id="A0A8B6G630"/>
<feature type="signal peptide" evidence="10">
    <location>
        <begin position="1"/>
        <end position="21"/>
    </location>
</feature>
<dbReference type="Pfam" id="PF03045">
    <property type="entry name" value="DAN"/>
    <property type="match status" value="1"/>
</dbReference>
<dbReference type="PANTHER" id="PTHR15283">
    <property type="entry name" value="GREMLIN 1"/>
    <property type="match status" value="1"/>
</dbReference>
<evidence type="ECO:0000256" key="6">
    <source>
        <dbReference type="ARBA" id="ARBA00022729"/>
    </source>
</evidence>
<keyword evidence="6 10" id="KW-0732">Signal</keyword>
<comment type="caution">
    <text evidence="9">Lacks conserved residue(s) required for the propagation of feature annotation.</text>
</comment>
<dbReference type="EMBL" id="UYJE01007934">
    <property type="protein sequence ID" value="VDI59238.1"/>
    <property type="molecule type" value="Genomic_DNA"/>
</dbReference>
<sequence>MPHKALIACVILGVFITLSAAQCERKRIIHTIRYRNCHPKRLLSFGCMGTCTSYTRPSSTNSGGLDHHCQCCQDAEKRFARVRILCPDTSGERMFKVYVVTLAVPQECSCRPCSLLPNHIIPSEPDFLQKKKRSFLKLVGVNSADTNSITVGPTTNETTEL</sequence>